<dbReference type="Gene3D" id="3.90.550.10">
    <property type="entry name" value="Spore Coat Polysaccharide Biosynthesis Protein SpsA, Chain A"/>
    <property type="match status" value="1"/>
</dbReference>
<dbReference type="Proteomes" id="UP000310754">
    <property type="component" value="Unassembled WGS sequence"/>
</dbReference>
<dbReference type="EMBL" id="SSOA01000003">
    <property type="protein sequence ID" value="THF50735.1"/>
    <property type="molecule type" value="Genomic_DNA"/>
</dbReference>
<gene>
    <name evidence="2" type="ORF">E6C51_07720</name>
</gene>
<dbReference type="SUPFAM" id="SSF53448">
    <property type="entry name" value="Nucleotide-diphospho-sugar transferases"/>
    <property type="match status" value="1"/>
</dbReference>
<organism evidence="2 3">
    <name type="scientific">Allorhizobium terrae</name>
    <dbReference type="NCBI Taxonomy" id="1848972"/>
    <lineage>
        <taxon>Bacteria</taxon>
        <taxon>Pseudomonadati</taxon>
        <taxon>Pseudomonadota</taxon>
        <taxon>Alphaproteobacteria</taxon>
        <taxon>Hyphomicrobiales</taxon>
        <taxon>Rhizobiaceae</taxon>
        <taxon>Rhizobium/Agrobacterium group</taxon>
        <taxon>Allorhizobium</taxon>
    </lineage>
</organism>
<dbReference type="AlphaFoldDB" id="A0A4S3ZXU6"/>
<comment type="caution">
    <text evidence="2">The sequence shown here is derived from an EMBL/GenBank/DDBJ whole genome shotgun (WGS) entry which is preliminary data.</text>
</comment>
<sequence length="439" mass="50047">MTTRPTLSICVPSRNRQFYFQKTIEGLVRNKRQDVEFVFTDNSDDPSIMDDFMKEIVKDKRVVYIPSADTTLSMIDNWERSIRATTGEWVTFIGDDDFIEPDLAGLLNRVMVASPDLDAFTWGLFGYYWPEEGVEPKVFNVGFDSTIVKVPRSEAMRRMFGWFEASAIPTSGFSIYHGAVRRSLLDTIFEAYGGVYFEHANVDYEMAMKVIFNGRNFATCLRQFSVMGVCPLSNSYSIGRVEDTKKKIKIFMEELGGRFHDDPMLEEFPFSYSLGVTASIALTQHWFKEKYGVRYGGWERGFAEACAHNTQLYHGEEEFEVVKAGYEAAFKKWQGGKFLKYYAPERQTFVGSSDVLVTGFHNKGVYVRADIAGAQTPADVWDVYTSMAIPVDDIVVPRRGLTPMSEARWLAIEPEEDVDLSKMTKKELKKFGQNRAKSA</sequence>
<protein>
    <submittedName>
        <fullName evidence="2">Glycosyltransferase family 2 protein</fullName>
    </submittedName>
</protein>
<evidence type="ECO:0000313" key="3">
    <source>
        <dbReference type="Proteomes" id="UP000310754"/>
    </source>
</evidence>
<proteinExistence type="predicted"/>
<dbReference type="GO" id="GO:0016740">
    <property type="term" value="F:transferase activity"/>
    <property type="evidence" value="ECO:0007669"/>
    <property type="project" value="UniProtKB-KW"/>
</dbReference>
<dbReference type="CDD" id="cd00761">
    <property type="entry name" value="Glyco_tranf_GTA_type"/>
    <property type="match status" value="1"/>
</dbReference>
<dbReference type="RefSeq" id="WP_190235561.1">
    <property type="nucleotide sequence ID" value="NZ_SSOA01000003.1"/>
</dbReference>
<dbReference type="InterPro" id="IPR001173">
    <property type="entry name" value="Glyco_trans_2-like"/>
</dbReference>
<reference evidence="2 3" key="1">
    <citation type="submission" date="2019-04" db="EMBL/GenBank/DDBJ databases">
        <title>Rhizobium terrae sp. nov., isolated from a paddy soil.</title>
        <authorList>
            <person name="Lin S.-Y."/>
            <person name="Hameed A."/>
            <person name="Huang H.-I."/>
            <person name="Young C.-C."/>
        </authorList>
    </citation>
    <scope>NUCLEOTIDE SEQUENCE [LARGE SCALE GENOMIC DNA]</scope>
    <source>
        <strain evidence="2 3">CC-HIH110</strain>
    </source>
</reference>
<dbReference type="Pfam" id="PF00535">
    <property type="entry name" value="Glycos_transf_2"/>
    <property type="match status" value="1"/>
</dbReference>
<keyword evidence="2" id="KW-0808">Transferase</keyword>
<evidence type="ECO:0000259" key="1">
    <source>
        <dbReference type="Pfam" id="PF00535"/>
    </source>
</evidence>
<evidence type="ECO:0000313" key="2">
    <source>
        <dbReference type="EMBL" id="THF50735.1"/>
    </source>
</evidence>
<name>A0A4S3ZXU6_9HYPH</name>
<keyword evidence="3" id="KW-1185">Reference proteome</keyword>
<feature type="domain" description="Glycosyltransferase 2-like" evidence="1">
    <location>
        <begin position="8"/>
        <end position="108"/>
    </location>
</feature>
<accession>A0A4S3ZXU6</accession>
<dbReference type="InterPro" id="IPR029044">
    <property type="entry name" value="Nucleotide-diphossugar_trans"/>
</dbReference>